<dbReference type="Gene3D" id="3.40.50.2000">
    <property type="entry name" value="Glycogen Phosphorylase B"/>
    <property type="match status" value="4"/>
</dbReference>
<dbReference type="RefSeq" id="WP_271220280.1">
    <property type="nucleotide sequence ID" value="NZ_BAAAVD010000084.1"/>
</dbReference>
<gene>
    <name evidence="5" type="ORF">GCM10017600_53390</name>
</gene>
<dbReference type="InterPro" id="IPR028098">
    <property type="entry name" value="Glyco_trans_4-like_N"/>
</dbReference>
<dbReference type="AlphaFoldDB" id="A0A9W6I5Q1"/>
<organism evidence="5 6">
    <name type="scientific">Streptosporangium carneum</name>
    <dbReference type="NCBI Taxonomy" id="47481"/>
    <lineage>
        <taxon>Bacteria</taxon>
        <taxon>Bacillati</taxon>
        <taxon>Actinomycetota</taxon>
        <taxon>Actinomycetes</taxon>
        <taxon>Streptosporangiales</taxon>
        <taxon>Streptosporangiaceae</taxon>
        <taxon>Streptosporangium</taxon>
    </lineage>
</organism>
<evidence type="ECO:0000256" key="1">
    <source>
        <dbReference type="ARBA" id="ARBA00022676"/>
    </source>
</evidence>
<evidence type="ECO:0000313" key="6">
    <source>
        <dbReference type="Proteomes" id="UP001143474"/>
    </source>
</evidence>
<accession>A0A9W6I5Q1</accession>
<comment type="caution">
    <text evidence="5">The sequence shown here is derived from an EMBL/GenBank/DDBJ whole genome shotgun (WGS) entry which is preliminary data.</text>
</comment>
<dbReference type="GO" id="GO:0016757">
    <property type="term" value="F:glycosyltransferase activity"/>
    <property type="evidence" value="ECO:0007669"/>
    <property type="project" value="UniProtKB-KW"/>
</dbReference>
<evidence type="ECO:0000259" key="4">
    <source>
        <dbReference type="Pfam" id="PF13439"/>
    </source>
</evidence>
<sequence length="397" mass="43063">MSGGPGSVLFACMDADTLGGIQRVTHTVAQGLAERGHDVHVLGLHRAEHPFRYVERPGYRRHVIHRAPPGRVSWLGTRGERLRLRGLLRALGPGFAVLASPGVVSRLADLLPERLLPVGQYHGSYEHARGSWHLGSVRRHYGELEKAVFLSEEDAWLFSEHALLPNTWAIPNPLPAWPSRTAALAGHRVLGVGRLEGVKRFDRLISAFADARRALRTPGPVNGRVDGVDGVDGVRDVEVTGNADAATDDWELHLIGEGAELDRLRAHARACGVADRVVFRGAVRAAEMGREYLEGSVLALSSEHEGLPLVLGEAASHGVPSVAFDVSGGVRSLVVDGRTGLLAPPADVTALGIALARLMASERERRRLGAAARVHVEAFRLERVLDRWEALFEQVLR</sequence>
<dbReference type="EMBL" id="BSEV01000013">
    <property type="protein sequence ID" value="GLK11931.1"/>
    <property type="molecule type" value="Genomic_DNA"/>
</dbReference>
<evidence type="ECO:0000313" key="5">
    <source>
        <dbReference type="EMBL" id="GLK11931.1"/>
    </source>
</evidence>
<reference evidence="5" key="2">
    <citation type="submission" date="2023-01" db="EMBL/GenBank/DDBJ databases">
        <authorList>
            <person name="Sun Q."/>
            <person name="Evtushenko L."/>
        </authorList>
    </citation>
    <scope>NUCLEOTIDE SEQUENCE</scope>
    <source>
        <strain evidence="5">VKM Ac-2007</strain>
    </source>
</reference>
<dbReference type="InterPro" id="IPR001296">
    <property type="entry name" value="Glyco_trans_1"/>
</dbReference>
<keyword evidence="6" id="KW-1185">Reference proteome</keyword>
<feature type="domain" description="Glycosyltransferase subfamily 4-like N-terminal" evidence="4">
    <location>
        <begin position="19"/>
        <end position="144"/>
    </location>
</feature>
<protein>
    <submittedName>
        <fullName evidence="5">Glycosyl transferase family 1</fullName>
    </submittedName>
</protein>
<feature type="domain" description="Glycosyl transferase family 1" evidence="3">
    <location>
        <begin position="247"/>
        <end position="373"/>
    </location>
</feature>
<keyword evidence="1" id="KW-0328">Glycosyltransferase</keyword>
<name>A0A9W6I5Q1_9ACTN</name>
<dbReference type="SUPFAM" id="SSF53756">
    <property type="entry name" value="UDP-Glycosyltransferase/glycogen phosphorylase"/>
    <property type="match status" value="1"/>
</dbReference>
<reference evidence="5" key="1">
    <citation type="journal article" date="2014" name="Int. J. Syst. Evol. Microbiol.">
        <title>Complete genome sequence of Corynebacterium casei LMG S-19264T (=DSM 44701T), isolated from a smear-ripened cheese.</title>
        <authorList>
            <consortium name="US DOE Joint Genome Institute (JGI-PGF)"/>
            <person name="Walter F."/>
            <person name="Albersmeier A."/>
            <person name="Kalinowski J."/>
            <person name="Ruckert C."/>
        </authorList>
    </citation>
    <scope>NUCLEOTIDE SEQUENCE</scope>
    <source>
        <strain evidence="5">VKM Ac-2007</strain>
    </source>
</reference>
<dbReference type="PANTHER" id="PTHR12526">
    <property type="entry name" value="GLYCOSYLTRANSFERASE"/>
    <property type="match status" value="1"/>
</dbReference>
<evidence type="ECO:0000256" key="2">
    <source>
        <dbReference type="ARBA" id="ARBA00022679"/>
    </source>
</evidence>
<evidence type="ECO:0000259" key="3">
    <source>
        <dbReference type="Pfam" id="PF00534"/>
    </source>
</evidence>
<dbReference type="PANTHER" id="PTHR12526:SF627">
    <property type="entry name" value="D-RHAMNOSYLTRANSFERASE WBPZ"/>
    <property type="match status" value="1"/>
</dbReference>
<dbReference type="Pfam" id="PF00534">
    <property type="entry name" value="Glycos_transf_1"/>
    <property type="match status" value="1"/>
</dbReference>
<dbReference type="Proteomes" id="UP001143474">
    <property type="component" value="Unassembled WGS sequence"/>
</dbReference>
<keyword evidence="2 5" id="KW-0808">Transferase</keyword>
<proteinExistence type="predicted"/>
<dbReference type="Pfam" id="PF13439">
    <property type="entry name" value="Glyco_transf_4"/>
    <property type="match status" value="1"/>
</dbReference>